<dbReference type="OrthoDB" id="5111891at2"/>
<dbReference type="AlphaFoldDB" id="A0A5D0UJF6"/>
<organism evidence="2 3">
    <name type="scientific">Actinomadura syzygii</name>
    <dbReference type="NCBI Taxonomy" id="1427538"/>
    <lineage>
        <taxon>Bacteria</taxon>
        <taxon>Bacillati</taxon>
        <taxon>Actinomycetota</taxon>
        <taxon>Actinomycetes</taxon>
        <taxon>Streptosporangiales</taxon>
        <taxon>Thermomonosporaceae</taxon>
        <taxon>Actinomadura</taxon>
    </lineage>
</organism>
<dbReference type="Proteomes" id="UP000322634">
    <property type="component" value="Unassembled WGS sequence"/>
</dbReference>
<name>A0A5D0UJF6_9ACTN</name>
<keyword evidence="3" id="KW-1185">Reference proteome</keyword>
<evidence type="ECO:0000313" key="2">
    <source>
        <dbReference type="EMBL" id="TYC17753.1"/>
    </source>
</evidence>
<dbReference type="EMBL" id="VSFF01000002">
    <property type="protein sequence ID" value="TYC17753.1"/>
    <property type="molecule type" value="Genomic_DNA"/>
</dbReference>
<evidence type="ECO:0000256" key="1">
    <source>
        <dbReference type="SAM" id="Phobius"/>
    </source>
</evidence>
<sequence length="101" mass="10990">MVPHGQYPLNGTVWTVQDSTYVHEGIPTVAIVLTIIFVWFCLLGLLFLLMKERRYSGFVSVSVTGPGLYHTVQFPPGPQSGSWAAQMVSQARAMAAVAPPV</sequence>
<comment type="caution">
    <text evidence="2">The sequence shown here is derived from an EMBL/GenBank/DDBJ whole genome shotgun (WGS) entry which is preliminary data.</text>
</comment>
<keyword evidence="1" id="KW-0472">Membrane</keyword>
<gene>
    <name evidence="2" type="ORF">FXF65_05300</name>
</gene>
<keyword evidence="1" id="KW-1133">Transmembrane helix</keyword>
<reference evidence="2 3" key="1">
    <citation type="submission" date="2019-08" db="EMBL/GenBank/DDBJ databases">
        <title>Actinomadura sp. nov. CYP1-5 isolated from mountain soil.</title>
        <authorList>
            <person name="Songsumanus A."/>
            <person name="Kuncharoen N."/>
            <person name="Kudo T."/>
            <person name="Yuki M."/>
            <person name="Igarashi Y."/>
            <person name="Tanasupawat S."/>
        </authorList>
    </citation>
    <scope>NUCLEOTIDE SEQUENCE [LARGE SCALE GENOMIC DNA]</scope>
    <source>
        <strain evidence="2 3">GKU157</strain>
    </source>
</reference>
<proteinExistence type="predicted"/>
<feature type="transmembrane region" description="Helical" evidence="1">
    <location>
        <begin position="29"/>
        <end position="50"/>
    </location>
</feature>
<keyword evidence="1" id="KW-0812">Transmembrane</keyword>
<accession>A0A5D0UJF6</accession>
<evidence type="ECO:0000313" key="3">
    <source>
        <dbReference type="Proteomes" id="UP000322634"/>
    </source>
</evidence>
<protein>
    <submittedName>
        <fullName evidence="2">Uncharacterized protein</fullName>
    </submittedName>
</protein>